<dbReference type="STRING" id="197479.BFW38_08550"/>
<dbReference type="InterPro" id="IPR001792">
    <property type="entry name" value="Acylphosphatase-like_dom"/>
</dbReference>
<dbReference type="GO" id="GO:0003998">
    <property type="term" value="F:acylphosphatase activity"/>
    <property type="evidence" value="ECO:0007669"/>
    <property type="project" value="UniProtKB-EC"/>
</dbReference>
<keyword evidence="8" id="KW-1185">Reference proteome</keyword>
<dbReference type="Proteomes" id="UP000094291">
    <property type="component" value="Unassembled WGS sequence"/>
</dbReference>
<dbReference type="PROSITE" id="PS00150">
    <property type="entry name" value="ACYLPHOSPHATASE_1"/>
    <property type="match status" value="1"/>
</dbReference>
<accession>A0A1E2V9T3</accession>
<dbReference type="OrthoDB" id="5295388at2"/>
<dbReference type="PRINTS" id="PR00112">
    <property type="entry name" value="ACYLPHPHTASE"/>
</dbReference>
<evidence type="ECO:0000256" key="4">
    <source>
        <dbReference type="ARBA" id="ARBA00032904"/>
    </source>
</evidence>
<evidence type="ECO:0000313" key="8">
    <source>
        <dbReference type="Proteomes" id="UP000094291"/>
    </source>
</evidence>
<comment type="similarity">
    <text evidence="1">Belongs to the acylphosphatase family.</text>
</comment>
<dbReference type="PANTHER" id="PTHR47268:SF4">
    <property type="entry name" value="ACYLPHOSPHATASE"/>
    <property type="match status" value="1"/>
</dbReference>
<dbReference type="InterPro" id="IPR020456">
    <property type="entry name" value="Acylphosphatase"/>
</dbReference>
<dbReference type="PANTHER" id="PTHR47268">
    <property type="entry name" value="ACYLPHOSPHATASE"/>
    <property type="match status" value="1"/>
</dbReference>
<protein>
    <recommendedName>
        <fullName evidence="3">Acylphosphatase</fullName>
        <ecNumber evidence="2">3.6.1.7</ecNumber>
    </recommendedName>
    <alternativeName>
        <fullName evidence="4">Acylphosphate phosphohydrolase</fullName>
    </alternativeName>
</protein>
<comment type="catalytic activity">
    <reaction evidence="5">
        <text>an acyl phosphate + H2O = a carboxylate + phosphate + H(+)</text>
        <dbReference type="Rhea" id="RHEA:14965"/>
        <dbReference type="ChEBI" id="CHEBI:15377"/>
        <dbReference type="ChEBI" id="CHEBI:15378"/>
        <dbReference type="ChEBI" id="CHEBI:29067"/>
        <dbReference type="ChEBI" id="CHEBI:43474"/>
        <dbReference type="ChEBI" id="CHEBI:59918"/>
        <dbReference type="EC" id="3.6.1.7"/>
    </reaction>
</comment>
<sequence length="92" mass="10276">MSEEQHQVKARVRGRVQGVWFRKHTQQTALRLGLDGWAVNCDDGSVEVVFQGTHEAVDQGCQWLWTGSPMSRVDQVEIVSFIGEVPAGFFTG</sequence>
<organism evidence="7 8">
    <name type="scientific">Terasakiispira papahanaumokuakeensis</name>
    <dbReference type="NCBI Taxonomy" id="197479"/>
    <lineage>
        <taxon>Bacteria</taxon>
        <taxon>Pseudomonadati</taxon>
        <taxon>Pseudomonadota</taxon>
        <taxon>Gammaproteobacteria</taxon>
        <taxon>Oceanospirillales</taxon>
        <taxon>Terasakiispira</taxon>
    </lineage>
</organism>
<comment type="caution">
    <text evidence="7">The sequence shown here is derived from an EMBL/GenBank/DDBJ whole genome shotgun (WGS) entry which is preliminary data.</text>
</comment>
<dbReference type="EC" id="3.6.1.7" evidence="2"/>
<gene>
    <name evidence="7" type="ORF">BFW38_08550</name>
</gene>
<dbReference type="Pfam" id="PF00708">
    <property type="entry name" value="Acylphosphatase"/>
    <property type="match status" value="1"/>
</dbReference>
<reference evidence="7 8" key="1">
    <citation type="submission" date="2016-08" db="EMBL/GenBank/DDBJ databases">
        <authorList>
            <person name="Seilhamer J.J."/>
        </authorList>
    </citation>
    <scope>NUCLEOTIDE SEQUENCE [LARGE SCALE GENOMIC DNA]</scope>
    <source>
        <strain evidence="7 8">PH27A</strain>
    </source>
</reference>
<evidence type="ECO:0000256" key="3">
    <source>
        <dbReference type="ARBA" id="ARBA00015991"/>
    </source>
</evidence>
<dbReference type="RefSeq" id="WP_068998002.1">
    <property type="nucleotide sequence ID" value="NZ_MDTQ01000001.1"/>
</dbReference>
<feature type="domain" description="Acylphosphatase-like" evidence="6">
    <location>
        <begin position="9"/>
        <end position="78"/>
    </location>
</feature>
<dbReference type="AlphaFoldDB" id="A0A1E2V9T3"/>
<dbReference type="InterPro" id="IPR017968">
    <property type="entry name" value="Acylphosphatase_CS"/>
</dbReference>
<dbReference type="SUPFAM" id="SSF54975">
    <property type="entry name" value="Acylphosphatase/BLUF domain-like"/>
    <property type="match status" value="1"/>
</dbReference>
<evidence type="ECO:0000256" key="5">
    <source>
        <dbReference type="ARBA" id="ARBA00047645"/>
    </source>
</evidence>
<name>A0A1E2V9T3_9GAMM</name>
<dbReference type="Gene3D" id="3.30.70.100">
    <property type="match status" value="1"/>
</dbReference>
<evidence type="ECO:0000259" key="6">
    <source>
        <dbReference type="Pfam" id="PF00708"/>
    </source>
</evidence>
<dbReference type="InterPro" id="IPR036046">
    <property type="entry name" value="Acylphosphatase-like_dom_sf"/>
</dbReference>
<evidence type="ECO:0000256" key="1">
    <source>
        <dbReference type="ARBA" id="ARBA00005614"/>
    </source>
</evidence>
<evidence type="ECO:0000256" key="2">
    <source>
        <dbReference type="ARBA" id="ARBA00012150"/>
    </source>
</evidence>
<proteinExistence type="inferred from homology"/>
<dbReference type="EMBL" id="MDTQ01000001">
    <property type="protein sequence ID" value="ODC03586.1"/>
    <property type="molecule type" value="Genomic_DNA"/>
</dbReference>
<evidence type="ECO:0000313" key="7">
    <source>
        <dbReference type="EMBL" id="ODC03586.1"/>
    </source>
</evidence>